<accession>A0A8X7N0T2</accession>
<dbReference type="GO" id="GO:0019933">
    <property type="term" value="P:cAMP-mediated signaling"/>
    <property type="evidence" value="ECO:0007669"/>
    <property type="project" value="TreeGrafter"/>
</dbReference>
<feature type="compositionally biased region" description="Low complexity" evidence="5">
    <location>
        <begin position="334"/>
        <end position="347"/>
    </location>
</feature>
<dbReference type="Pfam" id="PF21938">
    <property type="entry name" value="CAP_N"/>
    <property type="match status" value="1"/>
</dbReference>
<dbReference type="InterPro" id="IPR036222">
    <property type="entry name" value="CAP_N_sf"/>
</dbReference>
<organism evidence="7 8">
    <name type="scientific">Tilletia controversa</name>
    <name type="common">dwarf bunt fungus</name>
    <dbReference type="NCBI Taxonomy" id="13291"/>
    <lineage>
        <taxon>Eukaryota</taxon>
        <taxon>Fungi</taxon>
        <taxon>Dikarya</taxon>
        <taxon>Basidiomycota</taxon>
        <taxon>Ustilaginomycotina</taxon>
        <taxon>Exobasidiomycetes</taxon>
        <taxon>Tilletiales</taxon>
        <taxon>Tilletiaceae</taxon>
        <taxon>Tilletia</taxon>
    </lineage>
</organism>
<evidence type="ECO:0000256" key="5">
    <source>
        <dbReference type="SAM" id="MobiDB-lite"/>
    </source>
</evidence>
<dbReference type="Proteomes" id="UP000077684">
    <property type="component" value="Unassembled WGS sequence"/>
</dbReference>
<feature type="compositionally biased region" description="Low complexity" evidence="5">
    <location>
        <begin position="68"/>
        <end position="78"/>
    </location>
</feature>
<dbReference type="Gene3D" id="2.160.20.70">
    <property type="match status" value="1"/>
</dbReference>
<comment type="similarity">
    <text evidence="1 4">Belongs to the CAP family.</text>
</comment>
<dbReference type="GO" id="GO:0003779">
    <property type="term" value="F:actin binding"/>
    <property type="evidence" value="ECO:0007669"/>
    <property type="project" value="InterPro"/>
</dbReference>
<feature type="compositionally biased region" description="Pro residues" evidence="5">
    <location>
        <begin position="53"/>
        <end position="67"/>
    </location>
</feature>
<reference evidence="7" key="1">
    <citation type="submission" date="2016-04" db="EMBL/GenBank/DDBJ databases">
        <authorList>
            <person name="Nguyen H.D."/>
            <person name="Samba Siva P."/>
            <person name="Cullis J."/>
            <person name="Levesque C.A."/>
            <person name="Hambleton S."/>
        </authorList>
    </citation>
    <scope>NUCLEOTIDE SEQUENCE</scope>
    <source>
        <strain evidence="7">DAOMC 236426</strain>
    </source>
</reference>
<dbReference type="Pfam" id="PF08603">
    <property type="entry name" value="CAP_C"/>
    <property type="match status" value="1"/>
</dbReference>
<dbReference type="EMBL" id="LWDE02000044">
    <property type="protein sequence ID" value="KAE8254678.1"/>
    <property type="molecule type" value="Genomic_DNA"/>
</dbReference>
<dbReference type="FunFam" id="1.25.40.330:FF:000001">
    <property type="entry name" value="Adenylyl cyclase-associated protein"/>
    <property type="match status" value="1"/>
</dbReference>
<evidence type="ECO:0000256" key="1">
    <source>
        <dbReference type="ARBA" id="ARBA00007659"/>
    </source>
</evidence>
<dbReference type="InterPro" id="IPR016098">
    <property type="entry name" value="CAP/MinC_C"/>
</dbReference>
<dbReference type="SMART" id="SM00673">
    <property type="entry name" value="CARP"/>
    <property type="match status" value="2"/>
</dbReference>
<feature type="compositionally biased region" description="Low complexity" evidence="5">
    <location>
        <begin position="264"/>
        <end position="278"/>
    </location>
</feature>
<comment type="function">
    <text evidence="2">The N-terminal domain binds to adenylyl cyclase, thereby enabling adenylyl cyclase to be activated by upstream regulatory signals, such as Ras. The C-terminal domain is required for normal cellular morphology and growth control.</text>
</comment>
<name>A0A8X7N0T2_9BASI</name>
<dbReference type="InterPro" id="IPR053950">
    <property type="entry name" value="CAP_N"/>
</dbReference>
<evidence type="ECO:0000313" key="8">
    <source>
        <dbReference type="Proteomes" id="UP000077684"/>
    </source>
</evidence>
<dbReference type="InterPro" id="IPR001837">
    <property type="entry name" value="Adenylate_cyclase-assoc_CAP"/>
</dbReference>
<dbReference type="PRINTS" id="PR00049">
    <property type="entry name" value="WILMSTUMOUR"/>
</dbReference>
<evidence type="ECO:0000256" key="2">
    <source>
        <dbReference type="ARBA" id="ARBA00054756"/>
    </source>
</evidence>
<dbReference type="SUPFAM" id="SSF69340">
    <property type="entry name" value="C-terminal domain of adenylylcyclase associated protein"/>
    <property type="match status" value="1"/>
</dbReference>
<dbReference type="Gene3D" id="1.25.40.330">
    <property type="entry name" value="Adenylate cyclase-associated CAP, N-terminal domain"/>
    <property type="match status" value="1"/>
</dbReference>
<evidence type="ECO:0000259" key="6">
    <source>
        <dbReference type="PROSITE" id="PS51329"/>
    </source>
</evidence>
<dbReference type="GO" id="GO:0007015">
    <property type="term" value="P:actin filament organization"/>
    <property type="evidence" value="ECO:0007669"/>
    <property type="project" value="TreeGrafter"/>
</dbReference>
<feature type="region of interest" description="Disordered" evidence="5">
    <location>
        <begin position="263"/>
        <end position="301"/>
    </location>
</feature>
<evidence type="ECO:0000313" key="7">
    <source>
        <dbReference type="EMBL" id="KAE8254678.1"/>
    </source>
</evidence>
<feature type="region of interest" description="Disordered" evidence="5">
    <location>
        <begin position="329"/>
        <end position="367"/>
    </location>
</feature>
<dbReference type="InterPro" id="IPR018106">
    <property type="entry name" value="CAP_CS_N"/>
</dbReference>
<proteinExistence type="inferred from homology"/>
<dbReference type="PANTHER" id="PTHR10652:SF0">
    <property type="entry name" value="ADENYLYL CYCLASE-ASSOCIATED PROTEIN"/>
    <property type="match status" value="1"/>
</dbReference>
<protein>
    <recommendedName>
        <fullName evidence="3 4">Adenylyl cyclase-associated protein</fullName>
    </recommendedName>
</protein>
<reference evidence="7" key="2">
    <citation type="journal article" date="2019" name="IMA Fungus">
        <title>Genome sequencing and comparison of five Tilletia species to identify candidate genes for the detection of regulated species infecting wheat.</title>
        <authorList>
            <person name="Nguyen H.D.T."/>
            <person name="Sultana T."/>
            <person name="Kesanakurti P."/>
            <person name="Hambleton S."/>
        </authorList>
    </citation>
    <scope>NUCLEOTIDE SEQUENCE</scope>
    <source>
        <strain evidence="7">DAOMC 236426</strain>
    </source>
</reference>
<dbReference type="InterPro" id="IPR013912">
    <property type="entry name" value="Adenylate_cyclase-assoc_CAP_C"/>
</dbReference>
<dbReference type="Pfam" id="PF01213">
    <property type="entry name" value="CAP_N-CM"/>
    <property type="match status" value="1"/>
</dbReference>
<feature type="domain" description="C-CAP/cofactor C-like" evidence="6">
    <location>
        <begin position="363"/>
        <end position="507"/>
    </location>
</feature>
<dbReference type="InterPro" id="IPR017901">
    <property type="entry name" value="C-CAP_CF_C-like"/>
</dbReference>
<dbReference type="PROSITE" id="PS51329">
    <property type="entry name" value="C_CAP_COFACTOR_C"/>
    <property type="match status" value="1"/>
</dbReference>
<dbReference type="AlphaFoldDB" id="A0A8X7N0T2"/>
<evidence type="ECO:0000256" key="3">
    <source>
        <dbReference type="ARBA" id="ARBA00072052"/>
    </source>
</evidence>
<dbReference type="GO" id="GO:0008179">
    <property type="term" value="F:adenylate cyclase binding"/>
    <property type="evidence" value="ECO:0007669"/>
    <property type="project" value="TreeGrafter"/>
</dbReference>
<feature type="region of interest" description="Disordered" evidence="5">
    <location>
        <begin position="28"/>
        <end position="79"/>
    </location>
</feature>
<dbReference type="InterPro" id="IPR036223">
    <property type="entry name" value="CAP_C_sf"/>
</dbReference>
<feature type="compositionally biased region" description="Gly residues" evidence="5">
    <location>
        <begin position="290"/>
        <end position="300"/>
    </location>
</feature>
<comment type="caution">
    <text evidence="7">The sequence shown here is derived from an EMBL/GenBank/DDBJ whole genome shotgun (WGS) entry which is preliminary data.</text>
</comment>
<sequence length="530" mass="54765">MSTGIGNLSTLLKRLEAATSRLEDIALASGGTPGAHSTSTPNAAIGAAVAGGAPPPPPPPPPPPAAPAAPEAQQEAPPSVVAWDENVAPALQKYVDISNGLEGPVQKQAAKVSTLFTALRDLLFAAAACKRPTPSGTAITTSPAFLALLKPLQDALVEISAIRDDRKVDRKWLNHLSTVAEGAPAAGWIAVEPKPGPFVGDMRDSAQFYSNRVIKDFKDSDKTQVEWARAFIGLLESMREYVMKNHTTGLMWNVKGEDISAYKGSSGSGSAAGVAAGGAPPPPPPPPPAAGGGATSGAGMGSVFEQLNQGEGITRGLKKVDASLMTHKNPELRGAAPVPASASKAAGPPRPSPKPASFRAKKPPKTALEGTRWMVESHEGNRDIVIEITDIGQSVSVYGCKESTIVVKGKCNAVSLASCSKTNLIIDSVVSSVEITSSPSFAVQITGKVPTVLIDQTDSGALYLSTNPELAQGTEVITAKCSAINVSVMPVVARSKEEEGEFVEIALPEQLKHTVGVDGKLKTEVVAITG</sequence>
<dbReference type="PROSITE" id="PS01088">
    <property type="entry name" value="CAP_1"/>
    <property type="match status" value="1"/>
</dbReference>
<dbReference type="InterPro" id="IPR013992">
    <property type="entry name" value="Adenylate_cyclase-assoc_CAP_N"/>
</dbReference>
<dbReference type="InterPro" id="IPR006599">
    <property type="entry name" value="CARP_motif"/>
</dbReference>
<dbReference type="SUPFAM" id="SSF101278">
    <property type="entry name" value="N-terminal domain of adenylylcyclase associated protein, CAP"/>
    <property type="match status" value="1"/>
</dbReference>
<gene>
    <name evidence="7" type="ORF">A4X06_0g783</name>
</gene>
<dbReference type="PANTHER" id="PTHR10652">
    <property type="entry name" value="ADENYLYL CYCLASE-ASSOCIATED PROTEIN"/>
    <property type="match status" value="1"/>
</dbReference>
<evidence type="ECO:0000256" key="4">
    <source>
        <dbReference type="RuleBase" id="RU000647"/>
    </source>
</evidence>
<feature type="compositionally biased region" description="Low complexity" evidence="5">
    <location>
        <begin position="41"/>
        <end position="52"/>
    </location>
</feature>
<feature type="compositionally biased region" description="Pro residues" evidence="5">
    <location>
        <begin position="279"/>
        <end position="289"/>
    </location>
</feature>
<keyword evidence="8" id="KW-1185">Reference proteome</keyword>
<dbReference type="GO" id="GO:0005737">
    <property type="term" value="C:cytoplasm"/>
    <property type="evidence" value="ECO:0007669"/>
    <property type="project" value="TreeGrafter"/>
</dbReference>